<dbReference type="PANTHER" id="PTHR47703">
    <property type="entry name" value="D-AMINOACID AMINOTRANSFERASE-LIKE PLP-DEPENDENT ENZYMES SUPERFAMILY PROTEIN"/>
    <property type="match status" value="1"/>
</dbReference>
<dbReference type="SUPFAM" id="SSF56752">
    <property type="entry name" value="D-aminoacid aminotransferase-like PLP-dependent enzymes"/>
    <property type="match status" value="1"/>
</dbReference>
<dbReference type="InterPro" id="IPR009072">
    <property type="entry name" value="Histone-fold"/>
</dbReference>
<gene>
    <name evidence="8" type="ORF">L1049_011092</name>
</gene>
<dbReference type="AlphaFoldDB" id="A0AAP0RQK9"/>
<dbReference type="GO" id="GO:0046982">
    <property type="term" value="F:protein heterodimerization activity"/>
    <property type="evidence" value="ECO:0007669"/>
    <property type="project" value="InterPro"/>
</dbReference>
<dbReference type="FunFam" id="1.10.20.10:FF:000035">
    <property type="entry name" value="Nuclear transcription factor Y subunit B-3"/>
    <property type="match status" value="1"/>
</dbReference>
<dbReference type="InterPro" id="IPR003958">
    <property type="entry name" value="CBFA_NFYB_domain"/>
</dbReference>
<dbReference type="InterPro" id="IPR001544">
    <property type="entry name" value="Aminotrans_IV"/>
</dbReference>
<organism evidence="8 9">
    <name type="scientific">Liquidambar formosana</name>
    <name type="common">Formosan gum</name>
    <dbReference type="NCBI Taxonomy" id="63359"/>
    <lineage>
        <taxon>Eukaryota</taxon>
        <taxon>Viridiplantae</taxon>
        <taxon>Streptophyta</taxon>
        <taxon>Embryophyta</taxon>
        <taxon>Tracheophyta</taxon>
        <taxon>Spermatophyta</taxon>
        <taxon>Magnoliopsida</taxon>
        <taxon>eudicotyledons</taxon>
        <taxon>Gunneridae</taxon>
        <taxon>Pentapetalae</taxon>
        <taxon>Saxifragales</taxon>
        <taxon>Altingiaceae</taxon>
        <taxon>Liquidambar</taxon>
    </lineage>
</organism>
<evidence type="ECO:0000259" key="7">
    <source>
        <dbReference type="Pfam" id="PF00808"/>
    </source>
</evidence>
<evidence type="ECO:0000256" key="1">
    <source>
        <dbReference type="ARBA" id="ARBA00009053"/>
    </source>
</evidence>
<dbReference type="Gene3D" id="3.20.10.10">
    <property type="entry name" value="D-amino Acid Aminotransferase, subunit A, domain 2"/>
    <property type="match status" value="1"/>
</dbReference>
<proteinExistence type="inferred from homology"/>
<feature type="region of interest" description="Disordered" evidence="6">
    <location>
        <begin position="517"/>
        <end position="546"/>
    </location>
</feature>
<evidence type="ECO:0000256" key="5">
    <source>
        <dbReference type="ARBA" id="ARBA00023163"/>
    </source>
</evidence>
<dbReference type="PROSITE" id="PS00685">
    <property type="entry name" value="NFYB_HAP3"/>
    <property type="match status" value="1"/>
</dbReference>
<accession>A0AAP0RQK9</accession>
<comment type="similarity">
    <text evidence="1">Belongs to the NFYB/HAP3 subunit family.</text>
</comment>
<keyword evidence="5" id="KW-0804">Transcription</keyword>
<dbReference type="Pfam" id="PF01063">
    <property type="entry name" value="Aminotran_4"/>
    <property type="match status" value="1"/>
</dbReference>
<name>A0AAP0RQK9_LIQFO</name>
<dbReference type="Gene3D" id="1.10.20.10">
    <property type="entry name" value="Histone, subunit A"/>
    <property type="match status" value="1"/>
</dbReference>
<reference evidence="8 9" key="1">
    <citation type="journal article" date="2024" name="Plant J.">
        <title>Genome sequences and population genomics reveal climatic adaptation and genomic divergence between two closely related sweetgum species.</title>
        <authorList>
            <person name="Xu W.Q."/>
            <person name="Ren C.Q."/>
            <person name="Zhang X.Y."/>
            <person name="Comes H.P."/>
            <person name="Liu X.H."/>
            <person name="Li Y.G."/>
            <person name="Kettle C.J."/>
            <person name="Jalonen R."/>
            <person name="Gaisberger H."/>
            <person name="Ma Y.Z."/>
            <person name="Qiu Y.X."/>
        </authorList>
    </citation>
    <scope>NUCLEOTIDE SEQUENCE [LARGE SCALE GENOMIC DNA]</scope>
    <source>
        <strain evidence="8">Hangzhou</strain>
    </source>
</reference>
<feature type="compositionally biased region" description="Polar residues" evidence="6">
    <location>
        <begin position="536"/>
        <end position="546"/>
    </location>
</feature>
<dbReference type="GO" id="GO:0005634">
    <property type="term" value="C:nucleus"/>
    <property type="evidence" value="ECO:0007669"/>
    <property type="project" value="InterPro"/>
</dbReference>
<keyword evidence="3" id="KW-0238">DNA-binding</keyword>
<dbReference type="InterPro" id="IPR043132">
    <property type="entry name" value="BCAT-like_C"/>
</dbReference>
<keyword evidence="4" id="KW-0010">Activator</keyword>
<dbReference type="EMBL" id="JBBPBK010000006">
    <property type="protein sequence ID" value="KAK9282867.1"/>
    <property type="molecule type" value="Genomic_DNA"/>
</dbReference>
<evidence type="ECO:0000256" key="2">
    <source>
        <dbReference type="ARBA" id="ARBA00023015"/>
    </source>
</evidence>
<dbReference type="InterPro" id="IPR036038">
    <property type="entry name" value="Aminotransferase-like"/>
</dbReference>
<dbReference type="PRINTS" id="PR00615">
    <property type="entry name" value="CCAATSUBUNTA"/>
</dbReference>
<protein>
    <recommendedName>
        <fullName evidence="7">Transcription factor CBF/NF-Y/archaeal histone domain-containing protein</fullName>
    </recommendedName>
</protein>
<dbReference type="Proteomes" id="UP001415857">
    <property type="component" value="Unassembled WGS sequence"/>
</dbReference>
<sequence length="546" mass="60815">MTACRFLFTNGVVLRAADAPPVATLLETHPGAYTTTRTHNNASCLLFWERHVQRLVNSIKILYNSKPELLFESNESRVPFSLLSTQTSVWESVIRSLVNDSMNNVLPVALKERNGGEELAITTLVSGNLGKLSENESVDEERISRAFDVYVHVGIYVPSMFGIRENCAHLAMVGRGRDVAEAKYSDWVRQRKSLEKLRPPLATELLLSNDGDQIFEGSVTNFFVVCCKDKNEAKEKHLDDYKNMYSFEVQTAPISDGVLPGVVRQLVIEVCSNKGIPLREVAPSWSKREMWEEAFITSSLRLLQHVETIRAPSSWESLDSKTWKEISWVEKQFQECPGMITTAIQKEIMDKASIEGYPVKFVTHIKRVLLVFCGGTNCDAGSFHVPPIFGFPKFPWIPATMADAPGSPAGGSHESGGDQSPRANVREQDRYLPIANISRIMKKALPANGKIAKDAKDTVQECVSEFISFITSEASDKCQKEKRKTINGDDLLWAMATLGFEEYIDPLKAYLNRYREGDTKGSARSGDGSSRKDTVAGQSNSNAQVQ</sequence>
<evidence type="ECO:0000313" key="8">
    <source>
        <dbReference type="EMBL" id="KAK9282867.1"/>
    </source>
</evidence>
<feature type="domain" description="Transcription factor CBF/NF-Y/archaeal histone" evidence="7">
    <location>
        <begin position="431"/>
        <end position="495"/>
    </location>
</feature>
<dbReference type="SUPFAM" id="SSF47113">
    <property type="entry name" value="Histone-fold"/>
    <property type="match status" value="1"/>
</dbReference>
<evidence type="ECO:0000256" key="6">
    <source>
        <dbReference type="SAM" id="MobiDB-lite"/>
    </source>
</evidence>
<dbReference type="Pfam" id="PF00808">
    <property type="entry name" value="CBFD_NFYB_HMF"/>
    <property type="match status" value="1"/>
</dbReference>
<dbReference type="GO" id="GO:0006355">
    <property type="term" value="P:regulation of DNA-templated transcription"/>
    <property type="evidence" value="ECO:0007669"/>
    <property type="project" value="InterPro"/>
</dbReference>
<evidence type="ECO:0000256" key="4">
    <source>
        <dbReference type="ARBA" id="ARBA00023159"/>
    </source>
</evidence>
<evidence type="ECO:0000313" key="9">
    <source>
        <dbReference type="Proteomes" id="UP001415857"/>
    </source>
</evidence>
<dbReference type="CDD" id="cd22907">
    <property type="entry name" value="HFD_NFYB"/>
    <property type="match status" value="1"/>
</dbReference>
<dbReference type="GO" id="GO:0043565">
    <property type="term" value="F:sequence-specific DNA binding"/>
    <property type="evidence" value="ECO:0007669"/>
    <property type="project" value="InterPro"/>
</dbReference>
<dbReference type="InterPro" id="IPR003956">
    <property type="entry name" value="Transcrpt_fac_NFYB/HAP3_CS"/>
</dbReference>
<evidence type="ECO:0000256" key="3">
    <source>
        <dbReference type="ARBA" id="ARBA00023125"/>
    </source>
</evidence>
<keyword evidence="2" id="KW-0805">Transcription regulation</keyword>
<dbReference type="GO" id="GO:0003824">
    <property type="term" value="F:catalytic activity"/>
    <property type="evidence" value="ECO:0007669"/>
    <property type="project" value="InterPro"/>
</dbReference>
<comment type="caution">
    <text evidence="8">The sequence shown here is derived from an EMBL/GenBank/DDBJ whole genome shotgun (WGS) entry which is preliminary data.</text>
</comment>
<keyword evidence="9" id="KW-1185">Reference proteome</keyword>
<dbReference type="PANTHER" id="PTHR47703:SF2">
    <property type="entry name" value="D-AMINOACID AMINOTRANSFERASE-LIKE PLP-DEPENDENT ENZYMES SUPERFAMILY PROTEIN"/>
    <property type="match status" value="1"/>
</dbReference>
<feature type="region of interest" description="Disordered" evidence="6">
    <location>
        <begin position="402"/>
        <end position="426"/>
    </location>
</feature>